<dbReference type="InterPro" id="IPR007173">
    <property type="entry name" value="ALO_C"/>
</dbReference>
<dbReference type="GO" id="GO:0071949">
    <property type="term" value="F:FAD binding"/>
    <property type="evidence" value="ECO:0007669"/>
    <property type="project" value="InterPro"/>
</dbReference>
<dbReference type="InterPro" id="IPR016169">
    <property type="entry name" value="FAD-bd_PCMH_sub2"/>
</dbReference>
<gene>
    <name evidence="4" type="ORF">HOLleu_37908</name>
</gene>
<feature type="compositionally biased region" description="Polar residues" evidence="2">
    <location>
        <begin position="630"/>
        <end position="646"/>
    </location>
</feature>
<sequence>MELLGRTLKSLVGSCNMVDCCSGARCCHQFVFPCIRGCSYTDRKIFYNYDGTESVEPLVGYFKPTHSLMRKSFIRGMVLSEAEKRDGLNAVQQIAALVYHASKQNLRVRAVGTGSSWSKLTNVRDILIDMTELDRILSVKPQNKDGSVCHIEVEGGKTLHDFVREIDTKYDLSLPCMGNYAGQTLAGIISTSTHGTGQDYPTMSNFVVAVHMVISGGIHVKIHRTQEGEMDECFDSVKQRVRAAKYGDPAIVIRSRDVFRAVAVGFGSLGVIYSVTLRCEPVYNIVEVRKTVDIDWPKDGEEFKIPDELKELSAGKGKYFSFFVNPCPRKSTDNPDQMVLKGLYLSGERTTEEGSCQCGVCMDLQCCGCTGCRGKSACQIIQTDCSASCLQLGGNILPSSSVPCLYDCGMMQFRRKKPYIQKWYNVLTFTNGNIHIKTAEYCIPIEHLDKALKDTIDIMQEYGQNYDINSFLPIYVRMVKSDDLYLSPANGLSPEGKIVERYCYIEVPFLPGAYGIDEFHRKLEDFLYGKYKARPHWAKNNFLTINRVKKLYPNLDRWEEVYLLFNSGGVFDNEFTRKCGFDDFHSKFEEEDGQSTTESETGTSNLEHSDHCRHCNAPYRSPSPSRSEENSQIVSTQPQRLSQKLFTSFEHFSEETQTDKITNVTPPQGKGESSDVASERQVVDSQPNRSKHTTV</sequence>
<dbReference type="EMBL" id="JAIZAY010000020">
    <property type="protein sequence ID" value="KAJ8022887.1"/>
    <property type="molecule type" value="Genomic_DNA"/>
</dbReference>
<feature type="compositionally biased region" description="Low complexity" evidence="2">
    <location>
        <begin position="594"/>
        <end position="604"/>
    </location>
</feature>
<proteinExistence type="predicted"/>
<dbReference type="OrthoDB" id="610608at2759"/>
<evidence type="ECO:0000256" key="1">
    <source>
        <dbReference type="ARBA" id="ARBA00023002"/>
    </source>
</evidence>
<dbReference type="GO" id="GO:0003885">
    <property type="term" value="F:D-arabinono-1,4-lactone oxidase activity"/>
    <property type="evidence" value="ECO:0007669"/>
    <property type="project" value="InterPro"/>
</dbReference>
<dbReference type="PANTHER" id="PTHR43762:SF1">
    <property type="entry name" value="D-ARABINONO-1,4-LACTONE OXIDASE"/>
    <property type="match status" value="1"/>
</dbReference>
<evidence type="ECO:0000259" key="3">
    <source>
        <dbReference type="PROSITE" id="PS51387"/>
    </source>
</evidence>
<feature type="domain" description="FAD-binding PCMH-type" evidence="3">
    <location>
        <begin position="77"/>
        <end position="282"/>
    </location>
</feature>
<dbReference type="Pfam" id="PF04030">
    <property type="entry name" value="ALO"/>
    <property type="match status" value="1"/>
</dbReference>
<dbReference type="InterPro" id="IPR010031">
    <property type="entry name" value="FAD_lactone_oxidase-like"/>
</dbReference>
<dbReference type="GO" id="GO:0016020">
    <property type="term" value="C:membrane"/>
    <property type="evidence" value="ECO:0007669"/>
    <property type="project" value="InterPro"/>
</dbReference>
<organism evidence="4 5">
    <name type="scientific">Holothuria leucospilota</name>
    <name type="common">Black long sea cucumber</name>
    <name type="synonym">Mertensiothuria leucospilota</name>
    <dbReference type="NCBI Taxonomy" id="206669"/>
    <lineage>
        <taxon>Eukaryota</taxon>
        <taxon>Metazoa</taxon>
        <taxon>Echinodermata</taxon>
        <taxon>Eleutherozoa</taxon>
        <taxon>Echinozoa</taxon>
        <taxon>Holothuroidea</taxon>
        <taxon>Aspidochirotacea</taxon>
        <taxon>Aspidochirotida</taxon>
        <taxon>Holothuriidae</taxon>
        <taxon>Holothuria</taxon>
    </lineage>
</organism>
<dbReference type="Gene3D" id="3.30.43.10">
    <property type="entry name" value="Uridine Diphospho-n-acetylenolpyruvylglucosamine Reductase, domain 2"/>
    <property type="match status" value="1"/>
</dbReference>
<keyword evidence="1" id="KW-0560">Oxidoreductase</keyword>
<dbReference type="Proteomes" id="UP001152320">
    <property type="component" value="Chromosome 20"/>
</dbReference>
<dbReference type="Gene3D" id="3.30.465.10">
    <property type="match status" value="1"/>
</dbReference>
<dbReference type="PANTHER" id="PTHR43762">
    <property type="entry name" value="L-GULONOLACTONE OXIDASE"/>
    <property type="match status" value="1"/>
</dbReference>
<evidence type="ECO:0000313" key="5">
    <source>
        <dbReference type="Proteomes" id="UP001152320"/>
    </source>
</evidence>
<evidence type="ECO:0000256" key="2">
    <source>
        <dbReference type="SAM" id="MobiDB-lite"/>
    </source>
</evidence>
<dbReference type="SUPFAM" id="SSF56176">
    <property type="entry name" value="FAD-binding/transporter-associated domain-like"/>
    <property type="match status" value="1"/>
</dbReference>
<keyword evidence="5" id="KW-1185">Reference proteome</keyword>
<protein>
    <submittedName>
        <fullName evidence="4">L-gulonolactone oxidase</fullName>
    </submittedName>
</protein>
<evidence type="ECO:0000313" key="4">
    <source>
        <dbReference type="EMBL" id="KAJ8022887.1"/>
    </source>
</evidence>
<dbReference type="InterPro" id="IPR036318">
    <property type="entry name" value="FAD-bd_PCMH-like_sf"/>
</dbReference>
<dbReference type="InterPro" id="IPR006094">
    <property type="entry name" value="Oxid_FAD_bind_N"/>
</dbReference>
<dbReference type="Gene3D" id="3.30.70.2520">
    <property type="match status" value="1"/>
</dbReference>
<reference evidence="4" key="1">
    <citation type="submission" date="2021-10" db="EMBL/GenBank/DDBJ databases">
        <title>Tropical sea cucumber genome reveals ecological adaptation and Cuvierian tubules defense mechanism.</title>
        <authorList>
            <person name="Chen T."/>
        </authorList>
    </citation>
    <scope>NUCLEOTIDE SEQUENCE</scope>
    <source>
        <strain evidence="4">Nanhai2018</strain>
        <tissue evidence="4">Muscle</tissue>
    </source>
</reference>
<dbReference type="Pfam" id="PF01565">
    <property type="entry name" value="FAD_binding_4"/>
    <property type="match status" value="1"/>
</dbReference>
<comment type="caution">
    <text evidence="4">The sequence shown here is derived from an EMBL/GenBank/DDBJ whole genome shotgun (WGS) entry which is preliminary data.</text>
</comment>
<feature type="region of interest" description="Disordered" evidence="2">
    <location>
        <begin position="589"/>
        <end position="695"/>
    </location>
</feature>
<accession>A0A9Q0YMH5</accession>
<dbReference type="InterPro" id="IPR016167">
    <property type="entry name" value="FAD-bd_PCMH_sub1"/>
</dbReference>
<name>A0A9Q0YMH5_HOLLE</name>
<dbReference type="PROSITE" id="PS51387">
    <property type="entry name" value="FAD_PCMH"/>
    <property type="match status" value="1"/>
</dbReference>
<dbReference type="AlphaFoldDB" id="A0A9Q0YMH5"/>
<dbReference type="InterPro" id="IPR016166">
    <property type="entry name" value="FAD-bd_PCMH"/>
</dbReference>